<evidence type="ECO:0000256" key="9">
    <source>
        <dbReference type="ARBA" id="ARBA00023136"/>
    </source>
</evidence>
<dbReference type="InterPro" id="IPR050943">
    <property type="entry name" value="Glycosyltr_29_Sialyltrsf"/>
</dbReference>
<evidence type="ECO:0000256" key="1">
    <source>
        <dbReference type="ARBA" id="ARBA00004323"/>
    </source>
</evidence>
<evidence type="ECO:0000256" key="3">
    <source>
        <dbReference type="ARBA" id="ARBA00022676"/>
    </source>
</evidence>
<dbReference type="Proteomes" id="UP001489004">
    <property type="component" value="Unassembled WGS sequence"/>
</dbReference>
<keyword evidence="4" id="KW-0808">Transferase</keyword>
<dbReference type="Gene3D" id="2.10.25.10">
    <property type="entry name" value="Laminin"/>
    <property type="match status" value="1"/>
</dbReference>
<evidence type="ECO:0000256" key="7">
    <source>
        <dbReference type="ARBA" id="ARBA00022989"/>
    </source>
</evidence>
<keyword evidence="7" id="KW-1133">Transmembrane helix</keyword>
<keyword evidence="6" id="KW-0735">Signal-anchor</keyword>
<dbReference type="GO" id="GO:0009311">
    <property type="term" value="P:oligosaccharide metabolic process"/>
    <property type="evidence" value="ECO:0007669"/>
    <property type="project" value="TreeGrafter"/>
</dbReference>
<dbReference type="Pfam" id="PF00777">
    <property type="entry name" value="Glyco_transf_29"/>
    <property type="match status" value="2"/>
</dbReference>
<dbReference type="PANTHER" id="PTHR11987:SF36">
    <property type="entry name" value="SIA-ALPHA-2,3-GAL-BETA-1,4-GLCNAC-R:ALPHA 2,8-SIALYLTRANSFERASE"/>
    <property type="match status" value="1"/>
</dbReference>
<comment type="subcellular location">
    <subcellularLocation>
        <location evidence="1">Golgi apparatus membrane</location>
        <topology evidence="1">Single-pass type II membrane protein</topology>
    </subcellularLocation>
</comment>
<dbReference type="Gene3D" id="3.90.1480.20">
    <property type="entry name" value="Glycosyl transferase family 29"/>
    <property type="match status" value="2"/>
</dbReference>
<evidence type="ECO:0000259" key="11">
    <source>
        <dbReference type="PROSITE" id="PS00022"/>
    </source>
</evidence>
<protein>
    <recommendedName>
        <fullName evidence="11">EGF-like domain-containing protein</fullName>
    </recommendedName>
</protein>
<dbReference type="InterPro" id="IPR038578">
    <property type="entry name" value="GT29-like_sf"/>
</dbReference>
<evidence type="ECO:0000256" key="6">
    <source>
        <dbReference type="ARBA" id="ARBA00022968"/>
    </source>
</evidence>
<dbReference type="GO" id="GO:0006491">
    <property type="term" value="P:N-glycan processing"/>
    <property type="evidence" value="ECO:0007669"/>
    <property type="project" value="TreeGrafter"/>
</dbReference>
<dbReference type="PROSITE" id="PS00022">
    <property type="entry name" value="EGF_1"/>
    <property type="match status" value="1"/>
</dbReference>
<dbReference type="InterPro" id="IPR000742">
    <property type="entry name" value="EGF"/>
</dbReference>
<evidence type="ECO:0000256" key="8">
    <source>
        <dbReference type="ARBA" id="ARBA00023034"/>
    </source>
</evidence>
<organism evidence="12 13">
    <name type="scientific">[Myrmecia] bisecta</name>
    <dbReference type="NCBI Taxonomy" id="41462"/>
    <lineage>
        <taxon>Eukaryota</taxon>
        <taxon>Viridiplantae</taxon>
        <taxon>Chlorophyta</taxon>
        <taxon>core chlorophytes</taxon>
        <taxon>Trebouxiophyceae</taxon>
        <taxon>Trebouxiales</taxon>
        <taxon>Trebouxiaceae</taxon>
        <taxon>Myrmecia</taxon>
    </lineage>
</organism>
<dbReference type="InterPro" id="IPR001675">
    <property type="entry name" value="Glyco_trans_29"/>
</dbReference>
<name>A0AAW1PPP4_9CHLO</name>
<comment type="similarity">
    <text evidence="2">Belongs to the glycosyltransferase 29 family.</text>
</comment>
<dbReference type="CDD" id="cd19952">
    <property type="entry name" value="GT29"/>
    <property type="match status" value="1"/>
</dbReference>
<reference evidence="12 13" key="1">
    <citation type="journal article" date="2024" name="Nat. Commun.">
        <title>Phylogenomics reveals the evolutionary origins of lichenization in chlorophyte algae.</title>
        <authorList>
            <person name="Puginier C."/>
            <person name="Libourel C."/>
            <person name="Otte J."/>
            <person name="Skaloud P."/>
            <person name="Haon M."/>
            <person name="Grisel S."/>
            <person name="Petersen M."/>
            <person name="Berrin J.G."/>
            <person name="Delaux P.M."/>
            <person name="Dal Grande F."/>
            <person name="Keller J."/>
        </authorList>
    </citation>
    <scope>NUCLEOTIDE SEQUENCE [LARGE SCALE GENOMIC DNA]</scope>
    <source>
        <strain evidence="12 13">SAG 2043</strain>
    </source>
</reference>
<proteinExistence type="inferred from homology"/>
<dbReference type="EMBL" id="JALJOR010000009">
    <property type="protein sequence ID" value="KAK9811599.1"/>
    <property type="molecule type" value="Genomic_DNA"/>
</dbReference>
<dbReference type="AlphaFoldDB" id="A0AAW1PPP4"/>
<evidence type="ECO:0000256" key="4">
    <source>
        <dbReference type="ARBA" id="ARBA00022679"/>
    </source>
</evidence>
<keyword evidence="10" id="KW-0325">Glycoprotein</keyword>
<gene>
    <name evidence="12" type="ORF">WJX72_006769</name>
</gene>
<comment type="caution">
    <text evidence="12">The sequence shown here is derived from an EMBL/GenBank/DDBJ whole genome shotgun (WGS) entry which is preliminary data.</text>
</comment>
<keyword evidence="9" id="KW-0472">Membrane</keyword>
<keyword evidence="13" id="KW-1185">Reference proteome</keyword>
<dbReference type="GO" id="GO:0000139">
    <property type="term" value="C:Golgi membrane"/>
    <property type="evidence" value="ECO:0007669"/>
    <property type="project" value="UniProtKB-SubCell"/>
</dbReference>
<sequence>MTQQQLVGKYEVRFTDYRSRQSGFFMLEPDVGPLLPPEDYTTRFETCALVGKQGTLLGSGLGPVIDSHDAVFRMDNCPTTAKHVDNVGLKTTFAVLAEDWAQALLGVEEVGVGPFVHRWWADGGAAVVMWEEASQYSFTQLMNLYPTSNTLLLSRDLVTFTQALAGRLKDGMERHLNASLQVSKVSSLMVAAVLASQICGRVDVYGVLPRCSGRNDYECRRTSYFDDFEPSLAVQDSQELERWLLIHLHQRGLVNLDTPEWVALDANGGLVLGELPHLAQSIGQPGVCDAQQCQPRCSGHGRFEAGACVCAAAFSGPDCSQNRILAHSDAILRGVDMHFDGALLLSQQQVVVDMLSQTYHIPLPQHEAQHRQGGSYLINKEMRHALPANDTWLWEALSTRPQSGTSIAAHLSPRLPNSQATRMQRRTLGRCALVGNAGAQLHHSYGAEIDAHDVVVRFNQGPLRGFEESLGTRTSLEIINKAWMSQLLEGIKSVSPTTRISRHAWDWREPGTALGVYEMFDPASFAFRMSHQIADKEEWWRQAYKKFRRIFPEHPLVALSPHFVVWANQKYAELKAGVQAEGLGSYAGEKPMSGFYAVLLCVQVCEELDVYGFTPYQEADRLDPLAPRYHYFDAAVPRPSSHSFDLADYIYQLLANLTDAIRVFD</sequence>
<dbReference type="Pfam" id="PF23106">
    <property type="entry name" value="EGF_Teneurin"/>
    <property type="match status" value="1"/>
</dbReference>
<accession>A0AAW1PPP4</accession>
<evidence type="ECO:0000313" key="12">
    <source>
        <dbReference type="EMBL" id="KAK9811599.1"/>
    </source>
</evidence>
<evidence type="ECO:0000256" key="5">
    <source>
        <dbReference type="ARBA" id="ARBA00022692"/>
    </source>
</evidence>
<evidence type="ECO:0000313" key="13">
    <source>
        <dbReference type="Proteomes" id="UP001489004"/>
    </source>
</evidence>
<feature type="domain" description="EGF-like" evidence="11">
    <location>
        <begin position="308"/>
        <end position="319"/>
    </location>
</feature>
<dbReference type="GO" id="GO:0003828">
    <property type="term" value="F:alpha-N-acetylneuraminate alpha-2,8-sialyltransferase activity"/>
    <property type="evidence" value="ECO:0007669"/>
    <property type="project" value="TreeGrafter"/>
</dbReference>
<dbReference type="PANTHER" id="PTHR11987">
    <property type="entry name" value="ALPHA-2,8-SIALYLTRANSFERASE"/>
    <property type="match status" value="1"/>
</dbReference>
<keyword evidence="5" id="KW-0812">Transmembrane</keyword>
<keyword evidence="8" id="KW-0333">Golgi apparatus</keyword>
<evidence type="ECO:0000256" key="10">
    <source>
        <dbReference type="ARBA" id="ARBA00023180"/>
    </source>
</evidence>
<evidence type="ECO:0000256" key="2">
    <source>
        <dbReference type="ARBA" id="ARBA00006003"/>
    </source>
</evidence>
<keyword evidence="3" id="KW-0328">Glycosyltransferase</keyword>